<keyword evidence="2" id="KW-1185">Reference proteome</keyword>
<organism evidence="1 2">
    <name type="scientific">Penicillium bovifimosum</name>
    <dbReference type="NCBI Taxonomy" id="126998"/>
    <lineage>
        <taxon>Eukaryota</taxon>
        <taxon>Fungi</taxon>
        <taxon>Dikarya</taxon>
        <taxon>Ascomycota</taxon>
        <taxon>Pezizomycotina</taxon>
        <taxon>Eurotiomycetes</taxon>
        <taxon>Eurotiomycetidae</taxon>
        <taxon>Eurotiales</taxon>
        <taxon>Aspergillaceae</taxon>
        <taxon>Penicillium</taxon>
    </lineage>
</organism>
<dbReference type="GeneID" id="81407282"/>
<dbReference type="AlphaFoldDB" id="A0A9W9L1M2"/>
<dbReference type="PANTHER" id="PTHR21310:SF37">
    <property type="entry name" value="AMINOGLYCOSIDE PHOSPHOTRANSFERASE DOMAIN-CONTAINING PROTEIN"/>
    <property type="match status" value="1"/>
</dbReference>
<name>A0A9W9L1M2_9EURO</name>
<sequence length="321" mass="37901">MDYIDEPDVQMLSKTWQNVPHDPERTINLYRNLSRIMLSLSQIPLPRIGAWTIDSNEVLQLSNRPPTLRLHQLENAGVPTNISRDLTYPSADSYYLDILSCHDSRIRHQPNSIEDEEDGRAQVANLSIMRALLPHFTNREFRQGPFFYRFTELHPSNIFVDDQWHIQYLVDLEWTCSLPAETLRPPYWLTGHTIDCLLDECLATFSKEHDKFMEVFEQEEKQFPPLFNTCAFRTNFRKGWKVGNFWFFHALDSTKGLFNLFQDHIQPKFAPSQVDHPSDFSRIVSEYWAVDTKNVMEQKLKDKEAYENELRLRFQNAPNRT</sequence>
<reference evidence="1" key="1">
    <citation type="submission" date="2022-11" db="EMBL/GenBank/DDBJ databases">
        <authorList>
            <person name="Petersen C."/>
        </authorList>
    </citation>
    <scope>NUCLEOTIDE SEQUENCE</scope>
    <source>
        <strain evidence="1">IBT 22155</strain>
    </source>
</reference>
<gene>
    <name evidence="1" type="ORF">N7515_007368</name>
</gene>
<dbReference type="Proteomes" id="UP001149079">
    <property type="component" value="Unassembled WGS sequence"/>
</dbReference>
<evidence type="ECO:0008006" key="3">
    <source>
        <dbReference type="Google" id="ProtNLM"/>
    </source>
</evidence>
<dbReference type="InterPro" id="IPR051678">
    <property type="entry name" value="AGP_Transferase"/>
</dbReference>
<comment type="caution">
    <text evidence="1">The sequence shown here is derived from an EMBL/GenBank/DDBJ whole genome shotgun (WGS) entry which is preliminary data.</text>
</comment>
<reference evidence="1" key="2">
    <citation type="journal article" date="2023" name="IMA Fungus">
        <title>Comparative genomic study of the Penicillium genus elucidates a diverse pangenome and 15 lateral gene transfer events.</title>
        <authorList>
            <person name="Petersen C."/>
            <person name="Sorensen T."/>
            <person name="Nielsen M.R."/>
            <person name="Sondergaard T.E."/>
            <person name="Sorensen J.L."/>
            <person name="Fitzpatrick D.A."/>
            <person name="Frisvad J.C."/>
            <person name="Nielsen K.L."/>
        </authorList>
    </citation>
    <scope>NUCLEOTIDE SEQUENCE</scope>
    <source>
        <strain evidence="1">IBT 22155</strain>
    </source>
</reference>
<dbReference type="RefSeq" id="XP_056521708.1">
    <property type="nucleotide sequence ID" value="XM_056668112.1"/>
</dbReference>
<protein>
    <recommendedName>
        <fullName evidence="3">Aminoglycoside phosphotransferase domain-containing protein</fullName>
    </recommendedName>
</protein>
<evidence type="ECO:0000313" key="1">
    <source>
        <dbReference type="EMBL" id="KAJ5131329.1"/>
    </source>
</evidence>
<evidence type="ECO:0000313" key="2">
    <source>
        <dbReference type="Proteomes" id="UP001149079"/>
    </source>
</evidence>
<dbReference type="EMBL" id="JAPQKL010000005">
    <property type="protein sequence ID" value="KAJ5131329.1"/>
    <property type="molecule type" value="Genomic_DNA"/>
</dbReference>
<accession>A0A9W9L1M2</accession>
<dbReference type="OrthoDB" id="3645574at2759"/>
<proteinExistence type="predicted"/>
<dbReference type="PANTHER" id="PTHR21310">
    <property type="entry name" value="AMINOGLYCOSIDE PHOSPHOTRANSFERASE-RELATED-RELATED"/>
    <property type="match status" value="1"/>
</dbReference>